<dbReference type="Proteomes" id="UP001344447">
    <property type="component" value="Unassembled WGS sequence"/>
</dbReference>
<dbReference type="GO" id="GO:0033116">
    <property type="term" value="C:endoplasmic reticulum-Golgi intermediate compartment membrane"/>
    <property type="evidence" value="ECO:0007669"/>
    <property type="project" value="UniProtKB-SubCell"/>
</dbReference>
<proteinExistence type="inferred from homology"/>
<keyword evidence="6" id="KW-0931">ER-Golgi transport</keyword>
<evidence type="ECO:0000313" key="9">
    <source>
        <dbReference type="EMBL" id="KAK5583679.1"/>
    </source>
</evidence>
<dbReference type="GO" id="GO:0006888">
    <property type="term" value="P:endoplasmic reticulum to Golgi vesicle-mediated transport"/>
    <property type="evidence" value="ECO:0007669"/>
    <property type="project" value="UniProtKB-UniRule"/>
</dbReference>
<keyword evidence="5 6" id="KW-0472">Membrane</keyword>
<evidence type="ECO:0000313" key="10">
    <source>
        <dbReference type="Proteomes" id="UP001344447"/>
    </source>
</evidence>
<dbReference type="PANTHER" id="PTHR10984:SF25">
    <property type="entry name" value="ENDOPLASMIC RETICULUM-GOLGI INTERMEDIATE COMPARTMENT PROTEIN 3"/>
    <property type="match status" value="1"/>
</dbReference>
<evidence type="ECO:0000256" key="5">
    <source>
        <dbReference type="ARBA" id="ARBA00023136"/>
    </source>
</evidence>
<organism evidence="9 10">
    <name type="scientific">Dictyostelium firmibasis</name>
    <dbReference type="NCBI Taxonomy" id="79012"/>
    <lineage>
        <taxon>Eukaryota</taxon>
        <taxon>Amoebozoa</taxon>
        <taxon>Evosea</taxon>
        <taxon>Eumycetozoa</taxon>
        <taxon>Dictyostelia</taxon>
        <taxon>Dictyosteliales</taxon>
        <taxon>Dictyosteliaceae</taxon>
        <taxon>Dictyostelium</taxon>
    </lineage>
</organism>
<dbReference type="GO" id="GO:0005789">
    <property type="term" value="C:endoplasmic reticulum membrane"/>
    <property type="evidence" value="ECO:0007669"/>
    <property type="project" value="UniProtKB-SubCell"/>
</dbReference>
<comment type="caution">
    <text evidence="9">The sequence shown here is derived from an EMBL/GenBank/DDBJ whole genome shotgun (WGS) entry which is preliminary data.</text>
</comment>
<comment type="function">
    <text evidence="6">Plays a role in transport between endoplasmic reticulum and Golgi.</text>
</comment>
<feature type="domain" description="Endoplasmic reticulum vesicle transporter N-terminal" evidence="8">
    <location>
        <begin position="6"/>
        <end position="95"/>
    </location>
</feature>
<reference evidence="9 10" key="1">
    <citation type="submission" date="2023-11" db="EMBL/GenBank/DDBJ databases">
        <title>Dfirmibasis_genome.</title>
        <authorList>
            <person name="Edelbroek B."/>
            <person name="Kjellin J."/>
            <person name="Jerlstrom-Hultqvist J."/>
            <person name="Soderbom F."/>
        </authorList>
    </citation>
    <scope>NUCLEOTIDE SEQUENCE [LARGE SCALE GENOMIC DNA]</scope>
    <source>
        <strain evidence="9 10">TNS-C-14</strain>
    </source>
</reference>
<evidence type="ECO:0000259" key="8">
    <source>
        <dbReference type="Pfam" id="PF13850"/>
    </source>
</evidence>
<dbReference type="PANTHER" id="PTHR10984">
    <property type="entry name" value="ENDOPLASMIC RETICULUM-GOLGI INTERMEDIATE COMPARTMENT PROTEIN"/>
    <property type="match status" value="1"/>
</dbReference>
<dbReference type="InterPro" id="IPR039542">
    <property type="entry name" value="Erv_N"/>
</dbReference>
<sequence length="383" mass="43010">MLISQLKKFDAYPKTVDDFRVKTYTGAIVSIVGGIFILWLFFSQVTLYFSTDIHHELFVDTTRGEKLKINMDITFHHLPCAYLSLDAMDVSGEHQFDVAHNIFKKRISSTGQPIIEAPPVREEEINKKESVRDNNDVQGCGSCYGAEDPSKGIACCNTCEEVRVAYSKKGWGLDPSGIPQCIREGFTKNLVEQNGEGCQVYGFILVNKVAGNFHFAPGKSFQQHHMHVHDLQPFKDGSFNVSHTINRLSFGNDFPGIKNPLDEVTKTEMIGVGMFQYFVKVVPTIYEGLNGNRIATNQYSVTEHYRLLARKGEEPSGLPGLFFMYDLSPIMMKVSEKGKSFASFLTNICAIIGGVFTVFGIFDSFIYYSTKNLQKKIDLGKTF</sequence>
<keyword evidence="6" id="KW-0256">Endoplasmic reticulum</keyword>
<dbReference type="GO" id="GO:0000139">
    <property type="term" value="C:Golgi membrane"/>
    <property type="evidence" value="ECO:0007669"/>
    <property type="project" value="UniProtKB-SubCell"/>
</dbReference>
<dbReference type="InterPro" id="IPR012936">
    <property type="entry name" value="Erv_C"/>
</dbReference>
<comment type="similarity">
    <text evidence="2 6">Belongs to the ERGIC family.</text>
</comment>
<comment type="subcellular location">
    <subcellularLocation>
        <location evidence="6">Endoplasmic reticulum membrane</location>
        <topology evidence="6">Multi-pass membrane protein</topology>
    </subcellularLocation>
    <subcellularLocation>
        <location evidence="6">Endoplasmic reticulum-Golgi intermediate compartment membrane</location>
        <topology evidence="6">Multi-pass membrane protein</topology>
    </subcellularLocation>
    <subcellularLocation>
        <location evidence="6">Golgi apparatus membrane</location>
        <topology evidence="6">Multi-pass membrane protein</topology>
    </subcellularLocation>
    <subcellularLocation>
        <location evidence="1">Membrane</location>
        <topology evidence="1">Multi-pass membrane protein</topology>
    </subcellularLocation>
</comment>
<keyword evidence="10" id="KW-1185">Reference proteome</keyword>
<dbReference type="EMBL" id="JAVFKY010000001">
    <property type="protein sequence ID" value="KAK5583679.1"/>
    <property type="molecule type" value="Genomic_DNA"/>
</dbReference>
<evidence type="ECO:0000256" key="2">
    <source>
        <dbReference type="ARBA" id="ARBA00005648"/>
    </source>
</evidence>
<evidence type="ECO:0000256" key="6">
    <source>
        <dbReference type="RuleBase" id="RU369013"/>
    </source>
</evidence>
<feature type="transmembrane region" description="Helical" evidence="6">
    <location>
        <begin position="21"/>
        <end position="42"/>
    </location>
</feature>
<name>A0AAN7U0Z6_9MYCE</name>
<keyword evidence="6" id="KW-0333">Golgi apparatus</keyword>
<keyword evidence="4 6" id="KW-1133">Transmembrane helix</keyword>
<dbReference type="AlphaFoldDB" id="A0AAN7U0Z6"/>
<keyword evidence="6" id="KW-0813">Transport</keyword>
<accession>A0AAN7U0Z6</accession>
<gene>
    <name evidence="9" type="ORF">RB653_005277</name>
</gene>
<evidence type="ECO:0000259" key="7">
    <source>
        <dbReference type="Pfam" id="PF07970"/>
    </source>
</evidence>
<dbReference type="InterPro" id="IPR045888">
    <property type="entry name" value="Erv"/>
</dbReference>
<evidence type="ECO:0000256" key="3">
    <source>
        <dbReference type="ARBA" id="ARBA00022692"/>
    </source>
</evidence>
<keyword evidence="3 6" id="KW-0812">Transmembrane</keyword>
<dbReference type="Pfam" id="PF07970">
    <property type="entry name" value="COPIIcoated_ERV"/>
    <property type="match status" value="1"/>
</dbReference>
<protein>
    <recommendedName>
        <fullName evidence="6">Endoplasmic reticulum-Golgi intermediate compartment protein</fullName>
    </recommendedName>
</protein>
<evidence type="ECO:0000256" key="1">
    <source>
        <dbReference type="ARBA" id="ARBA00004141"/>
    </source>
</evidence>
<feature type="domain" description="Endoplasmic reticulum vesicle transporter C-terminal" evidence="7">
    <location>
        <begin position="143"/>
        <end position="363"/>
    </location>
</feature>
<dbReference type="Pfam" id="PF13850">
    <property type="entry name" value="ERGIC_N"/>
    <property type="match status" value="1"/>
</dbReference>
<evidence type="ECO:0000256" key="4">
    <source>
        <dbReference type="ARBA" id="ARBA00022989"/>
    </source>
</evidence>
<dbReference type="GO" id="GO:0030134">
    <property type="term" value="C:COPII-coated ER to Golgi transport vesicle"/>
    <property type="evidence" value="ECO:0007669"/>
    <property type="project" value="TreeGrafter"/>
</dbReference>
<feature type="transmembrane region" description="Helical" evidence="6">
    <location>
        <begin position="341"/>
        <end position="368"/>
    </location>
</feature>